<evidence type="ECO:0000259" key="2">
    <source>
        <dbReference type="PROSITE" id="PS50926"/>
    </source>
</evidence>
<comment type="caution">
    <text evidence="3">The sequence shown here is derived from an EMBL/GenBank/DDBJ whole genome shotgun (WGS) entry which is preliminary data.</text>
</comment>
<proteinExistence type="predicted"/>
<name>A0A830FYC7_9EURY</name>
<dbReference type="Gene3D" id="2.40.50.140">
    <property type="entry name" value="Nucleic acid-binding proteins"/>
    <property type="match status" value="1"/>
</dbReference>
<dbReference type="EMBL" id="JAGGKO010000002">
    <property type="protein sequence ID" value="MBP1954768.1"/>
    <property type="molecule type" value="Genomic_DNA"/>
</dbReference>
<reference evidence="4" key="3">
    <citation type="submission" date="2021-03" db="EMBL/GenBank/DDBJ databases">
        <title>Genomic Encyclopedia of Type Strains, Phase IV (KMG-IV): sequencing the most valuable type-strain genomes for metagenomic binning, comparative biology and taxonomic classification.</title>
        <authorList>
            <person name="Goeker M."/>
        </authorList>
    </citation>
    <scope>NUCLEOTIDE SEQUENCE</scope>
    <source>
        <strain evidence="4">DSM 22443</strain>
    </source>
</reference>
<reference evidence="3" key="2">
    <citation type="submission" date="2020-09" db="EMBL/GenBank/DDBJ databases">
        <authorList>
            <person name="Sun Q."/>
            <person name="Ohkuma M."/>
        </authorList>
    </citation>
    <scope>NUCLEOTIDE SEQUENCE</scope>
    <source>
        <strain evidence="3">JCM 16108</strain>
    </source>
</reference>
<dbReference type="SUPFAM" id="SSF50249">
    <property type="entry name" value="Nucleic acid-binding proteins"/>
    <property type="match status" value="1"/>
</dbReference>
<dbReference type="InterPro" id="IPR002792">
    <property type="entry name" value="TRAM_dom"/>
</dbReference>
<sequence>MAEISDSIRLLFEGEIEAEDDRYVVSIPKALVENGSLSLEEPYRVALLAAADGAVEADTTESDATSANATSANATSQSSSPSRSSRSTAAGGSNGAGRRTQEPPVSEGDIRTVTIDTLGDQGDGIAKVERGFIVIVPGTKPGDQLNVEITDVKETVAFAEPVESDESL</sequence>
<dbReference type="InterPro" id="IPR012340">
    <property type="entry name" value="NA-bd_OB-fold"/>
</dbReference>
<dbReference type="Pfam" id="PF01938">
    <property type="entry name" value="TRAM"/>
    <property type="match status" value="1"/>
</dbReference>
<feature type="compositionally biased region" description="Low complexity" evidence="1">
    <location>
        <begin position="54"/>
        <end position="91"/>
    </location>
</feature>
<keyword evidence="5" id="KW-1185">Reference proteome</keyword>
<gene>
    <name evidence="3" type="ORF">GCM10009017_07180</name>
    <name evidence="4" type="ORF">J2752_001680</name>
</gene>
<organism evidence="3 5">
    <name type="scientific">Halarchaeum rubridurum</name>
    <dbReference type="NCBI Taxonomy" id="489911"/>
    <lineage>
        <taxon>Archaea</taxon>
        <taxon>Methanobacteriati</taxon>
        <taxon>Methanobacteriota</taxon>
        <taxon>Stenosarchaea group</taxon>
        <taxon>Halobacteria</taxon>
        <taxon>Halobacteriales</taxon>
        <taxon>Halobacteriaceae</taxon>
    </lineage>
</organism>
<dbReference type="Proteomes" id="UP000765891">
    <property type="component" value="Unassembled WGS sequence"/>
</dbReference>
<dbReference type="RefSeq" id="WP_188869952.1">
    <property type="nucleotide sequence ID" value="NZ_BMOO01000002.1"/>
</dbReference>
<protein>
    <submittedName>
        <fullName evidence="3">Deoxyribonuclease</fullName>
    </submittedName>
    <submittedName>
        <fullName evidence="4">Putative RNA-binding protein with TRAM domain</fullName>
    </submittedName>
</protein>
<evidence type="ECO:0000313" key="3">
    <source>
        <dbReference type="EMBL" id="GGM59628.1"/>
    </source>
</evidence>
<dbReference type="AlphaFoldDB" id="A0A830FYC7"/>
<evidence type="ECO:0000313" key="5">
    <source>
        <dbReference type="Proteomes" id="UP000614609"/>
    </source>
</evidence>
<evidence type="ECO:0000256" key="1">
    <source>
        <dbReference type="SAM" id="MobiDB-lite"/>
    </source>
</evidence>
<dbReference type="OrthoDB" id="28569at2157"/>
<reference evidence="3" key="1">
    <citation type="journal article" date="2014" name="Int. J. Syst. Evol. Microbiol.">
        <title>Complete genome sequence of Corynebacterium casei LMG S-19264T (=DSM 44701T), isolated from a smear-ripened cheese.</title>
        <authorList>
            <consortium name="US DOE Joint Genome Institute (JGI-PGF)"/>
            <person name="Walter F."/>
            <person name="Albersmeier A."/>
            <person name="Kalinowski J."/>
            <person name="Ruckert C."/>
        </authorList>
    </citation>
    <scope>NUCLEOTIDE SEQUENCE</scope>
    <source>
        <strain evidence="3">JCM 16108</strain>
    </source>
</reference>
<feature type="domain" description="TRAM" evidence="2">
    <location>
        <begin position="104"/>
        <end position="163"/>
    </location>
</feature>
<accession>A0A830FYC7</accession>
<evidence type="ECO:0000313" key="4">
    <source>
        <dbReference type="EMBL" id="MBP1954768.1"/>
    </source>
</evidence>
<dbReference type="PROSITE" id="PS50926">
    <property type="entry name" value="TRAM"/>
    <property type="match status" value="1"/>
</dbReference>
<dbReference type="Proteomes" id="UP000614609">
    <property type="component" value="Unassembled WGS sequence"/>
</dbReference>
<dbReference type="EMBL" id="BMOO01000002">
    <property type="protein sequence ID" value="GGM59628.1"/>
    <property type="molecule type" value="Genomic_DNA"/>
</dbReference>
<feature type="region of interest" description="Disordered" evidence="1">
    <location>
        <begin position="54"/>
        <end position="116"/>
    </location>
</feature>